<name>A0A8G0PHY0_9HYPO</name>
<keyword evidence="3" id="KW-1185">Reference proteome</keyword>
<proteinExistence type="predicted"/>
<sequence>MLGLSRDVGIRTRPVRGPIGADIRDQKRPFIPDGLLSPPIPPELQSKKKEDAKGHRWDSVLSHGSFVRVNSPEELDAVLTGVESAVFTAFGRSRPPHQT</sequence>
<dbReference type="Proteomes" id="UP000826661">
    <property type="component" value="Chromosome III"/>
</dbReference>
<feature type="compositionally biased region" description="Basic and acidic residues" evidence="1">
    <location>
        <begin position="45"/>
        <end position="55"/>
    </location>
</feature>
<accession>A0A8G0PHY0</accession>
<organism evidence="2 3">
    <name type="scientific">Trichoderma simmonsii</name>
    <dbReference type="NCBI Taxonomy" id="1491479"/>
    <lineage>
        <taxon>Eukaryota</taxon>
        <taxon>Fungi</taxon>
        <taxon>Dikarya</taxon>
        <taxon>Ascomycota</taxon>
        <taxon>Pezizomycotina</taxon>
        <taxon>Sordariomycetes</taxon>
        <taxon>Hypocreomycetidae</taxon>
        <taxon>Hypocreales</taxon>
        <taxon>Hypocreaceae</taxon>
        <taxon>Trichoderma</taxon>
    </lineage>
</organism>
<dbReference type="AlphaFoldDB" id="A0A8G0PHY0"/>
<reference evidence="2 3" key="1">
    <citation type="journal article" date="2021" name="BMC Genomics">
        <title>Telomere-to-telomere genome assembly of asparaginase-producing Trichoderma simmonsii.</title>
        <authorList>
            <person name="Chung D."/>
            <person name="Kwon Y.M."/>
            <person name="Yang Y."/>
        </authorList>
    </citation>
    <scope>NUCLEOTIDE SEQUENCE [LARGE SCALE GENOMIC DNA]</scope>
    <source>
        <strain evidence="2 3">GH-Sj1</strain>
    </source>
</reference>
<evidence type="ECO:0000313" key="3">
    <source>
        <dbReference type="Proteomes" id="UP000826661"/>
    </source>
</evidence>
<protein>
    <submittedName>
        <fullName evidence="2">Uncharacterized protein</fullName>
    </submittedName>
</protein>
<dbReference type="EMBL" id="CP075866">
    <property type="protein sequence ID" value="QYS99914.1"/>
    <property type="molecule type" value="Genomic_DNA"/>
</dbReference>
<evidence type="ECO:0000256" key="1">
    <source>
        <dbReference type="SAM" id="MobiDB-lite"/>
    </source>
</evidence>
<feature type="region of interest" description="Disordered" evidence="1">
    <location>
        <begin position="1"/>
        <end position="55"/>
    </location>
</feature>
<evidence type="ECO:0000313" key="2">
    <source>
        <dbReference type="EMBL" id="QYS99914.1"/>
    </source>
</evidence>
<gene>
    <name evidence="2" type="ORF">H0G86_007034</name>
</gene>